<evidence type="ECO:0000256" key="1">
    <source>
        <dbReference type="SAM" id="MobiDB-lite"/>
    </source>
</evidence>
<evidence type="ECO:0000313" key="3">
    <source>
        <dbReference type="Proteomes" id="UP000827092"/>
    </source>
</evidence>
<organism evidence="2 3">
    <name type="scientific">Oedothorax gibbosus</name>
    <dbReference type="NCBI Taxonomy" id="931172"/>
    <lineage>
        <taxon>Eukaryota</taxon>
        <taxon>Metazoa</taxon>
        <taxon>Ecdysozoa</taxon>
        <taxon>Arthropoda</taxon>
        <taxon>Chelicerata</taxon>
        <taxon>Arachnida</taxon>
        <taxon>Araneae</taxon>
        <taxon>Araneomorphae</taxon>
        <taxon>Entelegynae</taxon>
        <taxon>Araneoidea</taxon>
        <taxon>Linyphiidae</taxon>
        <taxon>Erigoninae</taxon>
        <taxon>Oedothorax</taxon>
    </lineage>
</organism>
<proteinExistence type="predicted"/>
<comment type="caution">
    <text evidence="2">The sequence shown here is derived from an EMBL/GenBank/DDBJ whole genome shotgun (WGS) entry which is preliminary data.</text>
</comment>
<gene>
    <name evidence="2" type="ORF">JTE90_018670</name>
</gene>
<accession>A0AAV6V057</accession>
<name>A0AAV6V057_9ARAC</name>
<dbReference type="Proteomes" id="UP000827092">
    <property type="component" value="Unassembled WGS sequence"/>
</dbReference>
<sequence>MGKFRKSEWFLLQFLSSEQVNNTNSLPSFSHKGPPYKSPSPPPSNSKDSPAWIKLGAEIVSFQGRRKPLVSKRGFNIQPYFQKKYFA</sequence>
<feature type="region of interest" description="Disordered" evidence="1">
    <location>
        <begin position="25"/>
        <end position="50"/>
    </location>
</feature>
<keyword evidence="3" id="KW-1185">Reference proteome</keyword>
<protein>
    <submittedName>
        <fullName evidence="2">Uncharacterized protein</fullName>
    </submittedName>
</protein>
<dbReference type="EMBL" id="JAFNEN010000200">
    <property type="protein sequence ID" value="KAG8189889.1"/>
    <property type="molecule type" value="Genomic_DNA"/>
</dbReference>
<reference evidence="2 3" key="1">
    <citation type="journal article" date="2022" name="Nat. Ecol. Evol.">
        <title>A masculinizing supergene underlies an exaggerated male reproductive morph in a spider.</title>
        <authorList>
            <person name="Hendrickx F."/>
            <person name="De Corte Z."/>
            <person name="Sonet G."/>
            <person name="Van Belleghem S.M."/>
            <person name="Kostlbacher S."/>
            <person name="Vangestel C."/>
        </authorList>
    </citation>
    <scope>NUCLEOTIDE SEQUENCE [LARGE SCALE GENOMIC DNA]</scope>
    <source>
        <strain evidence="2">W744_W776</strain>
    </source>
</reference>
<evidence type="ECO:0000313" key="2">
    <source>
        <dbReference type="EMBL" id="KAG8189889.1"/>
    </source>
</evidence>
<dbReference type="AlphaFoldDB" id="A0AAV6V057"/>